<dbReference type="Gene3D" id="3.90.226.10">
    <property type="entry name" value="2-enoyl-CoA Hydratase, Chain A, domain 1"/>
    <property type="match status" value="1"/>
</dbReference>
<gene>
    <name evidence="3" type="ORF">ACFPZJ_29760</name>
</gene>
<dbReference type="Proteomes" id="UP001596154">
    <property type="component" value="Unassembled WGS sequence"/>
</dbReference>
<feature type="domain" description="NfeD1b N-terminal" evidence="2">
    <location>
        <begin position="32"/>
        <end position="173"/>
    </location>
</feature>
<dbReference type="InterPro" id="IPR052165">
    <property type="entry name" value="Membrane_assoc_protease"/>
</dbReference>
<dbReference type="Pfam" id="PF25145">
    <property type="entry name" value="NfeD1b_N"/>
    <property type="match status" value="1"/>
</dbReference>
<accession>A0ABW0UXI3</accession>
<dbReference type="SUPFAM" id="SSF52096">
    <property type="entry name" value="ClpP/crotonase"/>
    <property type="match status" value="1"/>
</dbReference>
<dbReference type="InterPro" id="IPR056738">
    <property type="entry name" value="NfeD1b_N"/>
</dbReference>
<evidence type="ECO:0000313" key="3">
    <source>
        <dbReference type="EMBL" id="MFC5637878.1"/>
    </source>
</evidence>
<dbReference type="InterPro" id="IPR029045">
    <property type="entry name" value="ClpP/crotonase-like_dom_sf"/>
</dbReference>
<evidence type="ECO:0000259" key="2">
    <source>
        <dbReference type="Pfam" id="PF25145"/>
    </source>
</evidence>
<dbReference type="PANTHER" id="PTHR33507:SF4">
    <property type="entry name" value="NODULATION COMPETITIVENESS PROTEIN NFED"/>
    <property type="match status" value="1"/>
</dbReference>
<sequence>MLGRLLAAPAVSAAQSSSTLLTMRIDGPLTPVVADHLEKGLRTAERDGHQAVLVELDTPGGLLESTRKIVQDVLASEVPVIVYVTPSGASAASAGACIALSAHAAAMAPGTHVAAGTPVTGKGKEGGKLVYDVAAFAVSIAERRGSTTNFARGTVRDGSSVSDQAARRSDVVDLVAPSRDPLLTELDGRRAVVGPEDAEREIVPRTAGTQIVEHEPGFFGELRQLLARPELAYLFLSIGTLAVICEPASTGMGSAGVIGVIPVSGTPPSSSPCRWRHCAWSTCSGPPTRHQVARAPQRPHPRSGPCVPQGELPSPRHR</sequence>
<feature type="region of interest" description="Disordered" evidence="1">
    <location>
        <begin position="284"/>
        <end position="318"/>
    </location>
</feature>
<organism evidence="3 4">
    <name type="scientific">Streptomyces bullii</name>
    <dbReference type="NCBI Taxonomy" id="349910"/>
    <lineage>
        <taxon>Bacteria</taxon>
        <taxon>Bacillati</taxon>
        <taxon>Actinomycetota</taxon>
        <taxon>Actinomycetes</taxon>
        <taxon>Kitasatosporales</taxon>
        <taxon>Streptomycetaceae</taxon>
        <taxon>Streptomyces</taxon>
    </lineage>
</organism>
<name>A0ABW0UXI3_9ACTN</name>
<dbReference type="PANTHER" id="PTHR33507">
    <property type="entry name" value="INNER MEMBRANE PROTEIN YBBJ"/>
    <property type="match status" value="1"/>
</dbReference>
<proteinExistence type="predicted"/>
<evidence type="ECO:0000313" key="4">
    <source>
        <dbReference type="Proteomes" id="UP001596154"/>
    </source>
</evidence>
<dbReference type="RefSeq" id="WP_381027945.1">
    <property type="nucleotide sequence ID" value="NZ_JBHSNY010000011.1"/>
</dbReference>
<protein>
    <submittedName>
        <fullName evidence="3">Nodulation protein NfeD</fullName>
    </submittedName>
</protein>
<keyword evidence="4" id="KW-1185">Reference proteome</keyword>
<evidence type="ECO:0000256" key="1">
    <source>
        <dbReference type="SAM" id="MobiDB-lite"/>
    </source>
</evidence>
<reference evidence="4" key="1">
    <citation type="journal article" date="2019" name="Int. J. Syst. Evol. Microbiol.">
        <title>The Global Catalogue of Microorganisms (GCM) 10K type strain sequencing project: providing services to taxonomists for standard genome sequencing and annotation.</title>
        <authorList>
            <consortium name="The Broad Institute Genomics Platform"/>
            <consortium name="The Broad Institute Genome Sequencing Center for Infectious Disease"/>
            <person name="Wu L."/>
            <person name="Ma J."/>
        </authorList>
    </citation>
    <scope>NUCLEOTIDE SEQUENCE [LARGE SCALE GENOMIC DNA]</scope>
    <source>
        <strain evidence="4">CGMCC 4.7248</strain>
    </source>
</reference>
<dbReference type="EMBL" id="JBHSNY010000011">
    <property type="protein sequence ID" value="MFC5637878.1"/>
    <property type="molecule type" value="Genomic_DNA"/>
</dbReference>
<comment type="caution">
    <text evidence="3">The sequence shown here is derived from an EMBL/GenBank/DDBJ whole genome shotgun (WGS) entry which is preliminary data.</text>
</comment>